<organism evidence="2 3">
    <name type="scientific">Ataeniobius toweri</name>
    <dbReference type="NCBI Taxonomy" id="208326"/>
    <lineage>
        <taxon>Eukaryota</taxon>
        <taxon>Metazoa</taxon>
        <taxon>Chordata</taxon>
        <taxon>Craniata</taxon>
        <taxon>Vertebrata</taxon>
        <taxon>Euteleostomi</taxon>
        <taxon>Actinopterygii</taxon>
        <taxon>Neopterygii</taxon>
        <taxon>Teleostei</taxon>
        <taxon>Neoteleostei</taxon>
        <taxon>Acanthomorphata</taxon>
        <taxon>Ovalentaria</taxon>
        <taxon>Atherinomorphae</taxon>
        <taxon>Cyprinodontiformes</taxon>
        <taxon>Goodeidae</taxon>
        <taxon>Ataeniobius</taxon>
    </lineage>
</organism>
<sequence length="128" mass="13714">RAAGKLVPIASSLRGRGGVHPGQVASPSQGNTETHRTDSHAHWTFSVQGNSVMCCLSSNPHSVRLEVREPGGANYMAAPLLSVYKVAYHCLCVNVCMNVCNCGNRFGVLELESAGHFPSTIYFANCSY</sequence>
<feature type="region of interest" description="Disordered" evidence="1">
    <location>
        <begin position="12"/>
        <end position="37"/>
    </location>
</feature>
<dbReference type="EMBL" id="JAHUTI010041346">
    <property type="protein sequence ID" value="MED6245805.1"/>
    <property type="molecule type" value="Genomic_DNA"/>
</dbReference>
<comment type="caution">
    <text evidence="2">The sequence shown here is derived from an EMBL/GenBank/DDBJ whole genome shotgun (WGS) entry which is preliminary data.</text>
</comment>
<dbReference type="Proteomes" id="UP001345963">
    <property type="component" value="Unassembled WGS sequence"/>
</dbReference>
<reference evidence="2 3" key="1">
    <citation type="submission" date="2021-07" db="EMBL/GenBank/DDBJ databases">
        <authorList>
            <person name="Palmer J.M."/>
        </authorList>
    </citation>
    <scope>NUCLEOTIDE SEQUENCE [LARGE SCALE GENOMIC DNA]</scope>
    <source>
        <strain evidence="2 3">AT_MEX2019</strain>
        <tissue evidence="2">Muscle</tissue>
    </source>
</reference>
<protein>
    <submittedName>
        <fullName evidence="2">Uncharacterized protein</fullName>
    </submittedName>
</protein>
<accession>A0ABU7B838</accession>
<evidence type="ECO:0000313" key="3">
    <source>
        <dbReference type="Proteomes" id="UP001345963"/>
    </source>
</evidence>
<keyword evidence="3" id="KW-1185">Reference proteome</keyword>
<evidence type="ECO:0000313" key="2">
    <source>
        <dbReference type="EMBL" id="MED6245805.1"/>
    </source>
</evidence>
<name>A0ABU7B838_9TELE</name>
<proteinExistence type="predicted"/>
<gene>
    <name evidence="2" type="ORF">ATANTOWER_008457</name>
</gene>
<evidence type="ECO:0000256" key="1">
    <source>
        <dbReference type="SAM" id="MobiDB-lite"/>
    </source>
</evidence>
<feature type="non-terminal residue" evidence="2">
    <location>
        <position position="1"/>
    </location>
</feature>